<gene>
    <name evidence="1" type="ORF">CWR48_18565</name>
</gene>
<accession>A0A3D8PI19</accession>
<comment type="caution">
    <text evidence="1">The sequence shown here is derived from an EMBL/GenBank/DDBJ whole genome shotgun (WGS) entry which is preliminary data.</text>
</comment>
<dbReference type="Proteomes" id="UP000257143">
    <property type="component" value="Unassembled WGS sequence"/>
</dbReference>
<dbReference type="EMBL" id="PIOC01000032">
    <property type="protein sequence ID" value="RDW15740.1"/>
    <property type="molecule type" value="Genomic_DNA"/>
</dbReference>
<dbReference type="RefSeq" id="WP_115774793.1">
    <property type="nucleotide sequence ID" value="NZ_PIOC01000032.1"/>
</dbReference>
<reference evidence="2" key="1">
    <citation type="submission" date="2017-11" db="EMBL/GenBank/DDBJ databases">
        <authorList>
            <person name="Zhu W."/>
        </authorList>
    </citation>
    <scope>NUCLEOTIDE SEQUENCE [LARGE SCALE GENOMIC DNA]</scope>
    <source>
        <strain evidence="2">CAU 1183</strain>
    </source>
</reference>
<protein>
    <recommendedName>
        <fullName evidence="3">GRAM domain-containing protein</fullName>
    </recommendedName>
</protein>
<evidence type="ECO:0000313" key="2">
    <source>
        <dbReference type="Proteomes" id="UP000257143"/>
    </source>
</evidence>
<dbReference type="OrthoDB" id="2691759at2"/>
<sequence length="94" mass="10968">MYLIAQQQYVKVERIVSSISQVDTEHQRTMYLFNEKLVTKHREFPIQDIHDLSYRPIGGEGGLLYVHTTNGVYAYTVKSSPLPFLNAFKKYVKK</sequence>
<name>A0A3D8PI19_9BACI</name>
<organism evidence="1 2">
    <name type="scientific">Oceanobacillus arenosus</name>
    <dbReference type="NCBI Taxonomy" id="1229153"/>
    <lineage>
        <taxon>Bacteria</taxon>
        <taxon>Bacillati</taxon>
        <taxon>Bacillota</taxon>
        <taxon>Bacilli</taxon>
        <taxon>Bacillales</taxon>
        <taxon>Bacillaceae</taxon>
        <taxon>Oceanobacillus</taxon>
    </lineage>
</organism>
<evidence type="ECO:0008006" key="3">
    <source>
        <dbReference type="Google" id="ProtNLM"/>
    </source>
</evidence>
<dbReference type="AlphaFoldDB" id="A0A3D8PI19"/>
<evidence type="ECO:0000313" key="1">
    <source>
        <dbReference type="EMBL" id="RDW15740.1"/>
    </source>
</evidence>
<proteinExistence type="predicted"/>
<keyword evidence="2" id="KW-1185">Reference proteome</keyword>